<dbReference type="InterPro" id="IPR044855">
    <property type="entry name" value="CoA-Trfase_III_dom3_sf"/>
</dbReference>
<dbReference type="RefSeq" id="WP_377743492.1">
    <property type="nucleotide sequence ID" value="NZ_JBHRXJ010000004.1"/>
</dbReference>
<evidence type="ECO:0000313" key="3">
    <source>
        <dbReference type="Proteomes" id="UP001595721"/>
    </source>
</evidence>
<reference evidence="3" key="1">
    <citation type="journal article" date="2019" name="Int. J. Syst. Evol. Microbiol.">
        <title>The Global Catalogue of Microorganisms (GCM) 10K type strain sequencing project: providing services to taxonomists for standard genome sequencing and annotation.</title>
        <authorList>
            <consortium name="The Broad Institute Genomics Platform"/>
            <consortium name="The Broad Institute Genome Sequencing Center for Infectious Disease"/>
            <person name="Wu L."/>
            <person name="Ma J."/>
        </authorList>
    </citation>
    <scope>NUCLEOTIDE SEQUENCE [LARGE SCALE GENOMIC DNA]</scope>
    <source>
        <strain evidence="3">KCTC 42899</strain>
    </source>
</reference>
<dbReference type="SUPFAM" id="SSF89796">
    <property type="entry name" value="CoA-transferase family III (CaiB/BaiF)"/>
    <property type="match status" value="1"/>
</dbReference>
<dbReference type="Gene3D" id="3.40.50.10540">
    <property type="entry name" value="Crotonobetainyl-coa:carnitine coa-transferase, domain 1"/>
    <property type="match status" value="1"/>
</dbReference>
<name>A0ABV7R6S0_9RHOB</name>
<comment type="caution">
    <text evidence="2">The sequence shown here is derived from an EMBL/GenBank/DDBJ whole genome shotgun (WGS) entry which is preliminary data.</text>
</comment>
<dbReference type="Gene3D" id="3.30.1540.10">
    <property type="entry name" value="formyl-coa transferase, domain 3"/>
    <property type="match status" value="1"/>
</dbReference>
<keyword evidence="3" id="KW-1185">Reference proteome</keyword>
<evidence type="ECO:0000313" key="2">
    <source>
        <dbReference type="EMBL" id="MFC3527911.1"/>
    </source>
</evidence>
<sequence>MTRPLEGITVLEIAQYLSGPFAGLKLADLGARVIKVERPGTGDPCRGLYISDPVAGENTLFHAINRGKESLTADLRDPADRALLMDIIRDADVLIQNFRPGVIERQGLGHDEVRGINPNLVYGSISGFGPTDWANLPGQDLLAQARSGLMWLSGSRDDPPMPMGLAVADILAGEALAQGILAALVGVGRGLPGAHVETSLIEALISFQFEVLTTHLNDGGKPPERAAVNGAHAYIGAPYGVYPTRDGWLALAMVPSLAGLGDLMNIPALAPYATDPSAARRDRDAIKALIAQATPARSTAEWLSVLQPADIWCAEVLDWPGLMQRAAFRQLDMIRPMGGLKTVRGPLRLDGAPLAVGTGAPALGADRSRIVEEFGPHKARAATTGGM</sequence>
<dbReference type="EMBL" id="JBHRXJ010000004">
    <property type="protein sequence ID" value="MFC3527911.1"/>
    <property type="molecule type" value="Genomic_DNA"/>
</dbReference>
<keyword evidence="1 2" id="KW-0808">Transferase</keyword>
<dbReference type="InterPro" id="IPR003673">
    <property type="entry name" value="CoA-Trfase_fam_III"/>
</dbReference>
<dbReference type="PANTHER" id="PTHR48207:SF3">
    <property type="entry name" value="SUCCINATE--HYDROXYMETHYLGLUTARATE COA-TRANSFERASE"/>
    <property type="match status" value="1"/>
</dbReference>
<accession>A0ABV7R6S0</accession>
<dbReference type="Proteomes" id="UP001595721">
    <property type="component" value="Unassembled WGS sequence"/>
</dbReference>
<evidence type="ECO:0000256" key="1">
    <source>
        <dbReference type="ARBA" id="ARBA00022679"/>
    </source>
</evidence>
<organism evidence="2 3">
    <name type="scientific">Paracoccus mangrovi</name>
    <dbReference type="NCBI Taxonomy" id="1715645"/>
    <lineage>
        <taxon>Bacteria</taxon>
        <taxon>Pseudomonadati</taxon>
        <taxon>Pseudomonadota</taxon>
        <taxon>Alphaproteobacteria</taxon>
        <taxon>Rhodobacterales</taxon>
        <taxon>Paracoccaceae</taxon>
        <taxon>Paracoccus</taxon>
    </lineage>
</organism>
<dbReference type="InterPro" id="IPR023606">
    <property type="entry name" value="CoA-Trfase_III_dom_1_sf"/>
</dbReference>
<proteinExistence type="predicted"/>
<dbReference type="Pfam" id="PF02515">
    <property type="entry name" value="CoA_transf_3"/>
    <property type="match status" value="1"/>
</dbReference>
<dbReference type="InterPro" id="IPR050483">
    <property type="entry name" value="CoA-transferase_III_domain"/>
</dbReference>
<gene>
    <name evidence="2" type="ORF">ACFOMH_06945</name>
</gene>
<dbReference type="GO" id="GO:0016740">
    <property type="term" value="F:transferase activity"/>
    <property type="evidence" value="ECO:0007669"/>
    <property type="project" value="UniProtKB-KW"/>
</dbReference>
<protein>
    <submittedName>
        <fullName evidence="2">CaiB/BaiF CoA transferase family protein</fullName>
    </submittedName>
</protein>
<dbReference type="PANTHER" id="PTHR48207">
    <property type="entry name" value="SUCCINATE--HYDROXYMETHYLGLUTARATE COA-TRANSFERASE"/>
    <property type="match status" value="1"/>
</dbReference>